<feature type="compositionally biased region" description="Basic and acidic residues" evidence="7">
    <location>
        <begin position="427"/>
        <end position="440"/>
    </location>
</feature>
<keyword evidence="6 8" id="KW-0472">Membrane</keyword>
<feature type="transmembrane region" description="Helical" evidence="8">
    <location>
        <begin position="47"/>
        <end position="70"/>
    </location>
</feature>
<feature type="compositionally biased region" description="Polar residues" evidence="7">
    <location>
        <begin position="407"/>
        <end position="423"/>
    </location>
</feature>
<feature type="transmembrane region" description="Helical" evidence="8">
    <location>
        <begin position="265"/>
        <end position="288"/>
    </location>
</feature>
<keyword evidence="5 8" id="KW-1133">Transmembrane helix</keyword>
<evidence type="ECO:0000256" key="4">
    <source>
        <dbReference type="ARBA" id="ARBA00022692"/>
    </source>
</evidence>
<reference evidence="9 10" key="1">
    <citation type="journal article" date="2015" name="PLoS Pathog.">
        <title>Leptomonas seymouri: Adaptations to the Dixenous Life Cycle Analyzed by Genome Sequencing, Transcriptome Profiling and Co-infection with Leishmania donovani.</title>
        <authorList>
            <person name="Kraeva N."/>
            <person name="Butenko A."/>
            <person name="Hlavacova J."/>
            <person name="Kostygov A."/>
            <person name="Myskova J."/>
            <person name="Grybchuk D."/>
            <person name="Lestinova T."/>
            <person name="Votypka J."/>
            <person name="Volf P."/>
            <person name="Opperdoes F."/>
            <person name="Flegontov P."/>
            <person name="Lukes J."/>
            <person name="Yurchenko V."/>
        </authorList>
    </citation>
    <scope>NUCLEOTIDE SEQUENCE [LARGE SCALE GENOMIC DNA]</scope>
    <source>
        <strain evidence="9 10">ATCC 30220</strain>
    </source>
</reference>
<dbReference type="PANTHER" id="PTHR14233">
    <property type="entry name" value="DUF914-RELATED"/>
    <property type="match status" value="1"/>
</dbReference>
<dbReference type="EMBL" id="LJSK01000016">
    <property type="protein sequence ID" value="KPI89819.1"/>
    <property type="molecule type" value="Genomic_DNA"/>
</dbReference>
<keyword evidence="4 8" id="KW-0812">Transmembrane</keyword>
<dbReference type="PANTHER" id="PTHR14233:SF4">
    <property type="entry name" value="SOLUTE CARRIER FAMILY 35 MEMBER F2"/>
    <property type="match status" value="1"/>
</dbReference>
<dbReference type="InterPro" id="IPR009262">
    <property type="entry name" value="SLC35_F1/F2/F6"/>
</dbReference>
<evidence type="ECO:0000256" key="7">
    <source>
        <dbReference type="SAM" id="MobiDB-lite"/>
    </source>
</evidence>
<dbReference type="InterPro" id="IPR052221">
    <property type="entry name" value="SLC35F_Transporter"/>
</dbReference>
<evidence type="ECO:0000256" key="8">
    <source>
        <dbReference type="SAM" id="Phobius"/>
    </source>
</evidence>
<dbReference type="OrthoDB" id="429955at2759"/>
<accession>A0A0N0P8D2</accession>
<dbReference type="Proteomes" id="UP000038009">
    <property type="component" value="Unassembled WGS sequence"/>
</dbReference>
<feature type="region of interest" description="Disordered" evidence="7">
    <location>
        <begin position="407"/>
        <end position="453"/>
    </location>
</feature>
<feature type="transmembrane region" description="Helical" evidence="8">
    <location>
        <begin position="327"/>
        <end position="348"/>
    </location>
</feature>
<evidence type="ECO:0000313" key="9">
    <source>
        <dbReference type="EMBL" id="KPI89819.1"/>
    </source>
</evidence>
<keyword evidence="10" id="KW-1185">Reference proteome</keyword>
<dbReference type="GO" id="GO:0022857">
    <property type="term" value="F:transmembrane transporter activity"/>
    <property type="evidence" value="ECO:0007669"/>
    <property type="project" value="InterPro"/>
</dbReference>
<dbReference type="GO" id="GO:0016020">
    <property type="term" value="C:membrane"/>
    <property type="evidence" value="ECO:0007669"/>
    <property type="project" value="UniProtKB-SubCell"/>
</dbReference>
<feature type="transmembrane region" description="Helical" evidence="8">
    <location>
        <begin position="116"/>
        <end position="135"/>
    </location>
</feature>
<feature type="transmembrane region" description="Helical" evidence="8">
    <location>
        <begin position="140"/>
        <end position="160"/>
    </location>
</feature>
<comment type="caution">
    <text evidence="9">The sequence shown here is derived from an EMBL/GenBank/DDBJ whole genome shotgun (WGS) entry which is preliminary data.</text>
</comment>
<evidence type="ECO:0000256" key="6">
    <source>
        <dbReference type="ARBA" id="ARBA00023136"/>
    </source>
</evidence>
<feature type="transmembrane region" description="Helical" evidence="8">
    <location>
        <begin position="355"/>
        <end position="373"/>
    </location>
</feature>
<comment type="similarity">
    <text evidence="2">Belongs to the SLC35F solute transporter family.</text>
</comment>
<dbReference type="AlphaFoldDB" id="A0A0N0P8D2"/>
<dbReference type="SUPFAM" id="SSF103481">
    <property type="entry name" value="Multidrug resistance efflux transporter EmrE"/>
    <property type="match status" value="1"/>
</dbReference>
<feature type="transmembrane region" description="Helical" evidence="8">
    <location>
        <begin position="300"/>
        <end position="321"/>
    </location>
</feature>
<comment type="subcellular location">
    <subcellularLocation>
        <location evidence="1">Membrane</location>
        <topology evidence="1">Multi-pass membrane protein</topology>
    </subcellularLocation>
</comment>
<protein>
    <submittedName>
        <fullName evidence="9">Uncharacterized protein</fullName>
    </submittedName>
</protein>
<evidence type="ECO:0000256" key="2">
    <source>
        <dbReference type="ARBA" id="ARBA00007863"/>
    </source>
</evidence>
<dbReference type="OMA" id="VRYHWAQ"/>
<name>A0A0N0P8D2_LEPSE</name>
<dbReference type="InterPro" id="IPR037185">
    <property type="entry name" value="EmrE-like"/>
</dbReference>
<proteinExistence type="inferred from homology"/>
<evidence type="ECO:0000256" key="5">
    <source>
        <dbReference type="ARBA" id="ARBA00022989"/>
    </source>
</evidence>
<dbReference type="VEuPathDB" id="TriTrypDB:Lsey_0016_0360"/>
<evidence type="ECO:0000256" key="1">
    <source>
        <dbReference type="ARBA" id="ARBA00004141"/>
    </source>
</evidence>
<dbReference type="Pfam" id="PF06027">
    <property type="entry name" value="SLC35F"/>
    <property type="match status" value="2"/>
</dbReference>
<sequence>MVDSSDCRLGSAKEIIKRILIGQAVAFLNSLTGVSTTELANNNASYSVLQCLTAYLFILGFYGPGFLFLLYKFRYHKFSDFKFLNLWWKYAILAFVDLEANYVVVLAYQYTNMMSAQLLGCFTVPCVLVLSFFILRMRFALTHIAGGVIAIGGLVFLIALDADGLSRSQSGGSKEVLGDILCLISSALYAVSNVLTELFVKPSKQANLFARCRRPEPESVASDETPALQQSQAQEPVEGTDAGVELDVIADHPKVPVYVPVVENLALMSLFASFFATIQFFAAEWKTFKPNRSAWTNRDWLFQIVFGLSMLLLYTLMPLLFIVSSAAFANISLLTANIYGIIWNVTIFKIYPTKLFFVSYIIIVVGILLYNLTDVIRIPFCARWNYPCGDPFKEEVHTTDLGGDEQLYNSAEPHSQNELSTLANKGEGAEKHGESDKLQRDATGQVDDLLRER</sequence>
<evidence type="ECO:0000313" key="10">
    <source>
        <dbReference type="Proteomes" id="UP000038009"/>
    </source>
</evidence>
<gene>
    <name evidence="9" type="ORF">ABL78_1082</name>
</gene>
<keyword evidence="3" id="KW-0813">Transport</keyword>
<evidence type="ECO:0000256" key="3">
    <source>
        <dbReference type="ARBA" id="ARBA00022448"/>
    </source>
</evidence>
<organism evidence="9 10">
    <name type="scientific">Leptomonas seymouri</name>
    <dbReference type="NCBI Taxonomy" id="5684"/>
    <lineage>
        <taxon>Eukaryota</taxon>
        <taxon>Discoba</taxon>
        <taxon>Euglenozoa</taxon>
        <taxon>Kinetoplastea</taxon>
        <taxon>Metakinetoplastina</taxon>
        <taxon>Trypanosomatida</taxon>
        <taxon>Trypanosomatidae</taxon>
        <taxon>Leishmaniinae</taxon>
        <taxon>Leptomonas</taxon>
    </lineage>
</organism>
<feature type="transmembrane region" description="Helical" evidence="8">
    <location>
        <begin position="90"/>
        <end position="110"/>
    </location>
</feature>